<dbReference type="InterPro" id="IPR042104">
    <property type="entry name" value="PKS_dehydratase_sf"/>
</dbReference>
<dbReference type="Gene3D" id="1.10.1200.10">
    <property type="entry name" value="ACP-like"/>
    <property type="match status" value="1"/>
</dbReference>
<dbReference type="Pfam" id="PF00698">
    <property type="entry name" value="Acyl_transf_1"/>
    <property type="match status" value="2"/>
</dbReference>
<evidence type="ECO:0000256" key="2">
    <source>
        <dbReference type="ARBA" id="ARBA00004792"/>
    </source>
</evidence>
<evidence type="ECO:0000259" key="11">
    <source>
        <dbReference type="PROSITE" id="PS52004"/>
    </source>
</evidence>
<dbReference type="Pfam" id="PF00975">
    <property type="entry name" value="Thioesterase"/>
    <property type="match status" value="1"/>
</dbReference>
<dbReference type="Pfam" id="PF14765">
    <property type="entry name" value="PS-DH"/>
    <property type="match status" value="1"/>
</dbReference>
<keyword evidence="14" id="KW-1185">Reference proteome</keyword>
<dbReference type="InterPro" id="IPR036291">
    <property type="entry name" value="NAD(P)-bd_dom_sf"/>
</dbReference>
<dbReference type="InterPro" id="IPR015083">
    <property type="entry name" value="NorB/c/GfsB-D-like_docking"/>
</dbReference>
<dbReference type="InterPro" id="IPR032821">
    <property type="entry name" value="PKS_assoc"/>
</dbReference>
<dbReference type="InterPro" id="IPR014030">
    <property type="entry name" value="Ketoacyl_synth_N"/>
</dbReference>
<feature type="region of interest" description="N-terminal hotdog fold" evidence="9">
    <location>
        <begin position="969"/>
        <end position="1089"/>
    </location>
</feature>
<dbReference type="SMART" id="SM00822">
    <property type="entry name" value="PKS_KR"/>
    <property type="match status" value="1"/>
</dbReference>
<dbReference type="Pfam" id="PF08990">
    <property type="entry name" value="Docking"/>
    <property type="match status" value="1"/>
</dbReference>
<dbReference type="InterPro" id="IPR001031">
    <property type="entry name" value="Thioesterase"/>
</dbReference>
<dbReference type="InterPro" id="IPR013968">
    <property type="entry name" value="PKS_KR"/>
</dbReference>
<dbReference type="SMART" id="SM00823">
    <property type="entry name" value="PKS_PP"/>
    <property type="match status" value="1"/>
</dbReference>
<dbReference type="CDD" id="cd00833">
    <property type="entry name" value="PKS"/>
    <property type="match status" value="1"/>
</dbReference>
<dbReference type="RefSeq" id="WP_377868589.1">
    <property type="nucleotide sequence ID" value="NZ_JBHMAY010000007.1"/>
</dbReference>
<dbReference type="Pfam" id="PF02801">
    <property type="entry name" value="Ketoacyl-synt_C"/>
    <property type="match status" value="1"/>
</dbReference>
<dbReference type="InterPro" id="IPR049900">
    <property type="entry name" value="PKS_mFAS_DH"/>
</dbReference>
<dbReference type="InterPro" id="IPR020802">
    <property type="entry name" value="TesA-like"/>
</dbReference>
<dbReference type="Gene3D" id="3.40.366.10">
    <property type="entry name" value="Malonyl-Coenzyme A Acyl Carrier Protein, domain 2"/>
    <property type="match status" value="2"/>
</dbReference>
<dbReference type="PANTHER" id="PTHR43775">
    <property type="entry name" value="FATTY ACID SYNTHASE"/>
    <property type="match status" value="1"/>
</dbReference>
<dbReference type="PROSITE" id="PS00012">
    <property type="entry name" value="PHOSPHOPANTETHEINE"/>
    <property type="match status" value="1"/>
</dbReference>
<dbReference type="SMART" id="SM00826">
    <property type="entry name" value="PKS_DH"/>
    <property type="match status" value="1"/>
</dbReference>
<dbReference type="PROSITE" id="PS00606">
    <property type="entry name" value="KS3_1"/>
    <property type="match status" value="1"/>
</dbReference>
<dbReference type="InterPro" id="IPR016036">
    <property type="entry name" value="Malonyl_transacylase_ACP-bd"/>
</dbReference>
<dbReference type="InterPro" id="IPR049552">
    <property type="entry name" value="PKS_DH_N"/>
</dbReference>
<evidence type="ECO:0000256" key="3">
    <source>
        <dbReference type="ARBA" id="ARBA00022450"/>
    </source>
</evidence>
<feature type="domain" description="Ketosynthase family 3 (KS3)" evidence="11">
    <location>
        <begin position="36"/>
        <end position="448"/>
    </location>
</feature>
<dbReference type="PROSITE" id="PS50075">
    <property type="entry name" value="CARRIER"/>
    <property type="match status" value="1"/>
</dbReference>
<feature type="active site" description="Proton donor; for dehydratase activity" evidence="9">
    <location>
        <position position="1161"/>
    </location>
</feature>
<keyword evidence="3" id="KW-0596">Phosphopantetheine</keyword>
<dbReference type="PANTHER" id="PTHR43775:SF51">
    <property type="entry name" value="INACTIVE PHENOLPHTHIOCEROL SYNTHESIS POLYKETIDE SYNTHASE TYPE I PKS1-RELATED"/>
    <property type="match status" value="1"/>
</dbReference>
<feature type="domain" description="Carrier" evidence="10">
    <location>
        <begin position="1620"/>
        <end position="1696"/>
    </location>
</feature>
<sequence length="1988" mass="204913">MSESERTLVAALRTSLKENHRLKDENRRLLGAAAGAEPVAIVGAGCRLPGGIETPEQLWRLLSDGGDAIGGFPDDRGWDVERLYDPEGVRPGSISVREGGFLTGAGEFDAGLFGISPRDALLMDPQLRLLLETGWESLERAGIPPRSLGGSRTGVFTGVMYHDYPGSFAASGMVSGRVAYTFGLQGPAITVDTACSSSLVTVHLAAQALRAGECELALAGGATVMSTPRTFVEFSKDGTLSRGARCRSFAESADGTAWSEGCVMLVLQRLSDARRSGRPILAVLRGSAVNSDGASNGITAPNGPAQRRVIKQALASARLSAAQIDVVEAHGTATPLGDPIEAQALLATYGADRGGGAPLRLGSLKSNLGHMQAASGVAGLVKLGLALRHELLPKTLHVDAPSSRIDWSAGEVELLTEATPWPRGSRPRRGAVSSFGLSGTNAHVVVEEAPTPAEPAAGDGAAVPVVLSGRDPAALRAQADRLAERVREEPDLRPADVAWTLATGRTHLEHRTAVVARDRDELLAGLDEPPARAARGEGPLAFLFSGAGSQRTGMGEELAAAYPVFAAAYAAACAELDRHLDRPLREAIGGALDEFRYSQAGLFAIEVALFRLAESWQLQPDVLCGHSGGELAAAHCAGVLTLADAAELVVARATLMQAQPRGVMAAIEAEPEELAGEAVDVAASNGPRAVVSGVAVDGPQAVVVAGEAADVAANGPRAVAVSREAVDVVAVDGPGTVVVIGEAVDVAASNHPRAVAVAGEAVDVAAVNGPRAVVVSGEEAAVLAAVARFSAAGRRTKRLAVSVACHSRLMDPVLEPFRAIAARVTYAEPALPIVSTVTGEPIDSFDADYWVRNIRRTVRFGDAVRTLESQGVTRFLELGADGPLTAMLPDAPLAVAALRRGVPEDVAIAEAIGALHADGVTLDWAAVLAPREAGFVDLPTYAFQRERYWLSASAEAGDLSATGLEAAGHPLLGAAVPLADGDGFLLHGRISVAAQPWLAGHAVGGSVLFPGTGFLELALRAGAESGDTRVRELTVHAPLVLAADGVRVQVRVGGADEAGVRPLSIHAQTGDAPWVRHADGALAPAGPAPETAPAWPPAGAEEIDFDGMYELLAERGVEYGPLFQGLKTAWRRGDEVFAEVELPESAVLDAAEFGLHPGLADSALHAVGLGPAAGAGTLLPYSWSEVDLWSPGSSELRVQVKPFGENTVSLSLSDCSGHPVATIGSLALRPVTGVRRAPRSGSLLRPEWTECTLSGGAAEDVQTLVVSPGSDAAAAQHEVHRILAALRTALADDRRIVVITRHAAGLPGEPVDLAGAAVAGLIRSAQTEHPGRITHLDTDAAPSDDLIAAVREPAIVVRDHRTLTPRLVAVEAADSAEWGPGPVLITGGTGQLGRLAAEHLVRHHGVRKLVLASRTGRGGDAVAAGLAALGAEAEVAVCDLADRSAVAALLTAHPVTAIVHAAGVLADGMLTSLTADQVDAVFEAKATAAWNLHELAGAVDKFVLFSSAAGLLGAPGQANYAAANAFLDALAQHRRSLGLPAQSLAWGLWNSDERTGGLTAEAGLALFDAALADPAPVLAPLRLDAWRGDDVPPLLRGHVRTTRRAGGSAAGRLRRTPPAERRERLAELVGAQVAAVLGHGATLEPSRALPDLGFDSLTAVQVRNRLAELTGLTLGATLVFDHPTVADLAEFLNESFSDTPAESSAPVPADPVARLFAEAVAAGRVPDGVALLGAAANLRESFSTAIGTSRPVRLAEGPQRPALLCVPSPAAMTGAVQYGRLAAPFRGDRRVCVLSLPGFTAAEPLPADLATLVTTLADQAREAADDEPFALLGYSSGGLLAEAVAAELARTGRAPAGVCLLDTYEMGGPAENAVHAMAGEVLSREDEGGFDRAQLTAMGRYLGLLAAAGPPDIRVPAVLLRSARSFGDVAGTAWQTTWSRADRGETVPGDHFSIVAEDAESTASAVGAWLESVAEPIVETVTGLGSSS</sequence>
<dbReference type="Pfam" id="PF16197">
    <property type="entry name" value="KAsynt_C_assoc"/>
    <property type="match status" value="1"/>
</dbReference>
<organism evidence="13 14">
    <name type="scientific">Amycolatopsis halotolerans</name>
    <dbReference type="NCBI Taxonomy" id="330083"/>
    <lineage>
        <taxon>Bacteria</taxon>
        <taxon>Bacillati</taxon>
        <taxon>Actinomycetota</taxon>
        <taxon>Actinomycetes</taxon>
        <taxon>Pseudonocardiales</taxon>
        <taxon>Pseudonocardiaceae</taxon>
        <taxon>Amycolatopsis</taxon>
    </lineage>
</organism>
<dbReference type="InterPro" id="IPR014031">
    <property type="entry name" value="Ketoacyl_synth_C"/>
</dbReference>
<keyword evidence="5" id="KW-0808">Transferase</keyword>
<dbReference type="SMART" id="SM00824">
    <property type="entry name" value="PKS_TE"/>
    <property type="match status" value="1"/>
</dbReference>
<evidence type="ECO:0000313" key="14">
    <source>
        <dbReference type="Proteomes" id="UP001595764"/>
    </source>
</evidence>
<evidence type="ECO:0000259" key="12">
    <source>
        <dbReference type="PROSITE" id="PS52019"/>
    </source>
</evidence>
<dbReference type="InterPro" id="IPR057326">
    <property type="entry name" value="KR_dom"/>
</dbReference>
<dbReference type="InterPro" id="IPR016039">
    <property type="entry name" value="Thiolase-like"/>
</dbReference>
<keyword evidence="8" id="KW-0012">Acyltransferase</keyword>
<dbReference type="CDD" id="cd08956">
    <property type="entry name" value="KR_3_FAS_SDR_x"/>
    <property type="match status" value="1"/>
</dbReference>
<dbReference type="InterPro" id="IPR020807">
    <property type="entry name" value="PKS_DH"/>
</dbReference>
<dbReference type="Pfam" id="PF08659">
    <property type="entry name" value="KR"/>
    <property type="match status" value="1"/>
</dbReference>
<evidence type="ECO:0000256" key="6">
    <source>
        <dbReference type="ARBA" id="ARBA00023194"/>
    </source>
</evidence>
<dbReference type="Gene3D" id="3.40.50.1820">
    <property type="entry name" value="alpha/beta hydrolase"/>
    <property type="match status" value="1"/>
</dbReference>
<evidence type="ECO:0000256" key="8">
    <source>
        <dbReference type="ARBA" id="ARBA00023315"/>
    </source>
</evidence>
<feature type="region of interest" description="C-terminal hotdog fold" evidence="9">
    <location>
        <begin position="1100"/>
        <end position="1237"/>
    </location>
</feature>
<comment type="cofactor">
    <cofactor evidence="1">
        <name>pantetheine 4'-phosphate</name>
        <dbReference type="ChEBI" id="CHEBI:47942"/>
    </cofactor>
</comment>
<dbReference type="InterPro" id="IPR009081">
    <property type="entry name" value="PP-bd_ACP"/>
</dbReference>
<keyword evidence="6" id="KW-0045">Antibiotic biosynthesis</keyword>
<comment type="pathway">
    <text evidence="2">Antibiotic biosynthesis.</text>
</comment>
<protein>
    <submittedName>
        <fullName evidence="13">SDR family NAD(P)-dependent oxidoreductase</fullName>
    </submittedName>
</protein>
<proteinExistence type="predicted"/>
<dbReference type="SUPFAM" id="SSF52151">
    <property type="entry name" value="FabD/lysophospholipase-like"/>
    <property type="match status" value="1"/>
</dbReference>
<dbReference type="PROSITE" id="PS52004">
    <property type="entry name" value="KS3_2"/>
    <property type="match status" value="1"/>
</dbReference>
<gene>
    <name evidence="13" type="ORF">ACFORO_10970</name>
</gene>
<evidence type="ECO:0000256" key="9">
    <source>
        <dbReference type="PROSITE-ProRule" id="PRU01363"/>
    </source>
</evidence>
<dbReference type="SUPFAM" id="SSF55048">
    <property type="entry name" value="Probable ACP-binding domain of malonyl-CoA ACP transacylase"/>
    <property type="match status" value="1"/>
</dbReference>
<dbReference type="InterPro" id="IPR014043">
    <property type="entry name" value="Acyl_transferase_dom"/>
</dbReference>
<dbReference type="SUPFAM" id="SSF53901">
    <property type="entry name" value="Thiolase-like"/>
    <property type="match status" value="1"/>
</dbReference>
<evidence type="ECO:0000256" key="5">
    <source>
        <dbReference type="ARBA" id="ARBA00022679"/>
    </source>
</evidence>
<dbReference type="InterPro" id="IPR020841">
    <property type="entry name" value="PKS_Beta-ketoAc_synthase_dom"/>
</dbReference>
<dbReference type="InterPro" id="IPR049551">
    <property type="entry name" value="PKS_DH_C"/>
</dbReference>
<comment type="caution">
    <text evidence="13">The sequence shown here is derived from an EMBL/GenBank/DDBJ whole genome shotgun (WGS) entry which is preliminary data.</text>
</comment>
<evidence type="ECO:0000256" key="7">
    <source>
        <dbReference type="ARBA" id="ARBA00023268"/>
    </source>
</evidence>
<dbReference type="InterPro" id="IPR006162">
    <property type="entry name" value="Ppantetheine_attach_site"/>
</dbReference>
<dbReference type="InterPro" id="IPR020806">
    <property type="entry name" value="PKS_PP-bd"/>
</dbReference>
<accession>A0ABV7QC37</accession>
<keyword evidence="7" id="KW-0511">Multifunctional enzyme</keyword>
<feature type="active site" description="Proton acceptor; for dehydratase activity" evidence="9">
    <location>
        <position position="1001"/>
    </location>
</feature>
<dbReference type="SMART" id="SM00825">
    <property type="entry name" value="PKS_KS"/>
    <property type="match status" value="1"/>
</dbReference>
<dbReference type="Pfam" id="PF00550">
    <property type="entry name" value="PP-binding"/>
    <property type="match status" value="1"/>
</dbReference>
<dbReference type="EMBL" id="JBHRWI010000015">
    <property type="protein sequence ID" value="MFC3510686.1"/>
    <property type="molecule type" value="Genomic_DNA"/>
</dbReference>
<dbReference type="Gene3D" id="3.40.50.720">
    <property type="entry name" value="NAD(P)-binding Rossmann-like Domain"/>
    <property type="match status" value="1"/>
</dbReference>
<evidence type="ECO:0000256" key="1">
    <source>
        <dbReference type="ARBA" id="ARBA00001957"/>
    </source>
</evidence>
<dbReference type="SUPFAM" id="SSF47336">
    <property type="entry name" value="ACP-like"/>
    <property type="match status" value="1"/>
</dbReference>
<dbReference type="Gene3D" id="3.10.129.110">
    <property type="entry name" value="Polyketide synthase dehydratase"/>
    <property type="match status" value="1"/>
</dbReference>
<dbReference type="SMART" id="SM01294">
    <property type="entry name" value="PKS_PP_betabranch"/>
    <property type="match status" value="1"/>
</dbReference>
<dbReference type="Gene3D" id="3.40.47.10">
    <property type="match status" value="1"/>
</dbReference>
<dbReference type="SUPFAM" id="SSF53474">
    <property type="entry name" value="alpha/beta-Hydrolases"/>
    <property type="match status" value="1"/>
</dbReference>
<dbReference type="SUPFAM" id="SSF51735">
    <property type="entry name" value="NAD(P)-binding Rossmann-fold domains"/>
    <property type="match status" value="2"/>
</dbReference>
<evidence type="ECO:0000313" key="13">
    <source>
        <dbReference type="EMBL" id="MFC3510686.1"/>
    </source>
</evidence>
<dbReference type="Proteomes" id="UP001595764">
    <property type="component" value="Unassembled WGS sequence"/>
</dbReference>
<dbReference type="InterPro" id="IPR001227">
    <property type="entry name" value="Ac_transferase_dom_sf"/>
</dbReference>
<keyword evidence="4" id="KW-0597">Phosphoprotein</keyword>
<dbReference type="InterPro" id="IPR036736">
    <property type="entry name" value="ACP-like_sf"/>
</dbReference>
<dbReference type="Pfam" id="PF00109">
    <property type="entry name" value="ketoacyl-synt"/>
    <property type="match status" value="1"/>
</dbReference>
<evidence type="ECO:0000256" key="4">
    <source>
        <dbReference type="ARBA" id="ARBA00022553"/>
    </source>
</evidence>
<reference evidence="14" key="1">
    <citation type="journal article" date="2019" name="Int. J. Syst. Evol. Microbiol.">
        <title>The Global Catalogue of Microorganisms (GCM) 10K type strain sequencing project: providing services to taxonomists for standard genome sequencing and annotation.</title>
        <authorList>
            <consortium name="The Broad Institute Genomics Platform"/>
            <consortium name="The Broad Institute Genome Sequencing Center for Infectious Disease"/>
            <person name="Wu L."/>
            <person name="Ma J."/>
        </authorList>
    </citation>
    <scope>NUCLEOTIDE SEQUENCE [LARGE SCALE GENOMIC DNA]</scope>
    <source>
        <strain evidence="14">CGMCC 4.7682</strain>
    </source>
</reference>
<dbReference type="InterPro" id="IPR016035">
    <property type="entry name" value="Acyl_Trfase/lysoPLipase"/>
</dbReference>
<name>A0ABV7QC37_9PSEU</name>
<dbReference type="InterPro" id="IPR018201">
    <property type="entry name" value="Ketoacyl_synth_AS"/>
</dbReference>
<dbReference type="InterPro" id="IPR050091">
    <property type="entry name" value="PKS_NRPS_Biosynth_Enz"/>
</dbReference>
<dbReference type="PROSITE" id="PS52019">
    <property type="entry name" value="PKS_MFAS_DH"/>
    <property type="match status" value="1"/>
</dbReference>
<dbReference type="SMART" id="SM00827">
    <property type="entry name" value="PKS_AT"/>
    <property type="match status" value="1"/>
</dbReference>
<dbReference type="Pfam" id="PF21089">
    <property type="entry name" value="PKS_DH_N"/>
    <property type="match status" value="1"/>
</dbReference>
<feature type="domain" description="PKS/mFAS DH" evidence="12">
    <location>
        <begin position="969"/>
        <end position="1237"/>
    </location>
</feature>
<evidence type="ECO:0000259" key="10">
    <source>
        <dbReference type="PROSITE" id="PS50075"/>
    </source>
</evidence>
<dbReference type="InterPro" id="IPR029058">
    <property type="entry name" value="AB_hydrolase_fold"/>
</dbReference>